<dbReference type="Proteomes" id="UP000314294">
    <property type="component" value="Unassembled WGS sequence"/>
</dbReference>
<dbReference type="GO" id="GO:0005813">
    <property type="term" value="C:centrosome"/>
    <property type="evidence" value="ECO:0007669"/>
    <property type="project" value="TreeGrafter"/>
</dbReference>
<evidence type="ECO:0000313" key="7">
    <source>
        <dbReference type="EMBL" id="TNN30206.1"/>
    </source>
</evidence>
<dbReference type="PANTHER" id="PTHR18902">
    <property type="entry name" value="NUCLEAR MITOTIC APPARATUS PROTEIN 1-RELATED"/>
    <property type="match status" value="1"/>
</dbReference>
<keyword evidence="2" id="KW-0963">Cytoplasm</keyword>
<name>A0A4Z2EMT8_9TELE</name>
<feature type="coiled-coil region" evidence="5">
    <location>
        <begin position="750"/>
        <end position="876"/>
    </location>
</feature>
<comment type="subcellular location">
    <subcellularLocation>
        <location evidence="1">Cytoplasm</location>
    </subcellularLocation>
</comment>
<feature type="compositionally biased region" description="Low complexity" evidence="6">
    <location>
        <begin position="1005"/>
        <end position="1017"/>
    </location>
</feature>
<dbReference type="GO" id="GO:0008017">
    <property type="term" value="F:microtubule binding"/>
    <property type="evidence" value="ECO:0007669"/>
    <property type="project" value="TreeGrafter"/>
</dbReference>
<dbReference type="GO" id="GO:0005876">
    <property type="term" value="C:spindle microtubule"/>
    <property type="evidence" value="ECO:0007669"/>
    <property type="project" value="TreeGrafter"/>
</dbReference>
<sequence>MFEAEVGRLTETQASTQDEWRSKTGHLQYELNQATTEKEVLTEQIQILQGKISCLEEEIKRATEQEAGENMGPIIEREMLDTEINGLKNELESTVCSLREAEVEIEAKTQQLAEYRQEINEQKELLKQREAQTRAIIQAKDDFLDKLEKEMTEQRAVIQQEIQGLKVQLEQVEQQKTEQRTRLQQQIAACEQEIEKLKEIMKEKEGLLLQSDENVKNLETKLSAASSLLADKDQQIDSLRKEVSILTDKTQNNQNEIQSKEEMLATLLLEKSNEQDVFCNKIQSLRVQVEDLSSSLKKAEQEIQLKQDLLATTQQENVQQREVLQLQIVTCEGSVQKLNKKIQAKNKQLGILKTESSQQSELLEQEITGLKSQREQLNDSLRKTEDQVETQKGMLTKQEQQSAHQTEALQQQLSASEERVKSMNEEIQTREEQMITLKNQSSQQSELLHQDIQELKKQVECLSSSLKNAENNLQSKDELFAEQQLQNTLDVESLQRQMVSSQDVVKMLNTEIHAKEEQLILLKTETSTHSVMLQQAIESLNKQIECVTESLEVAKDQAQAKEDLMAKQEQESTLKIETVGKHSAALEEEVNRLREEIQTKEGEVDLLKVESGNESQVLHNEIQTLKDQTTIEQVQAKENLLTQKDLEISQEKDAVEKMITTRKEKESLLLKAEGQLQVLQTEFSAVNTLLTDKDQLLITLREEVTAKADLIHKAMAQSEANEKLLAQRKEESSNQTDVLQHEIREMGTALLAKEQQLVSMNAELNQYMETQAEDLRLKDVLTEEKEVLATRISQSENNLNALAKRHEAAVLEKERLTQAIRSMEMENTASQELGSALQHKLEILNIEKGKEKLLTAKENAEELETLKRDLQDQLSTKSVATEHYKAQMEKALTHYNGKKQLLQESHGEVLELKHSLEVREREVKATAMENQMLQLDLDKAQTNEKALLSRVASLEAQLAFADRNLREQNKIHGYERSATGSCYLDVPFGLSGVETRAQVKRTESSDSQDQSSLEDSLNNTKKLSAPDESSTPFVRSSERLAARRRGLEAESLETLYFTPINTGRVNRYVTVSRSGKVHGLSDYCRLTADMSL</sequence>
<dbReference type="Gene3D" id="1.10.287.1490">
    <property type="match status" value="1"/>
</dbReference>
<accession>A0A4Z2EMT8</accession>
<gene>
    <name evidence="7" type="primary">NUMA1_2</name>
    <name evidence="7" type="ORF">EYF80_059643</name>
</gene>
<evidence type="ECO:0000256" key="1">
    <source>
        <dbReference type="ARBA" id="ARBA00004496"/>
    </source>
</evidence>
<dbReference type="InterPro" id="IPR051841">
    <property type="entry name" value="MT-Golgi_org_protein"/>
</dbReference>
<dbReference type="PANTHER" id="PTHR18902:SF24">
    <property type="entry name" value="NUCLEAR MITOTIC APPARATUS PROTEIN 1"/>
    <property type="match status" value="1"/>
</dbReference>
<evidence type="ECO:0000256" key="6">
    <source>
        <dbReference type="SAM" id="MobiDB-lite"/>
    </source>
</evidence>
<reference evidence="7 8" key="1">
    <citation type="submission" date="2019-03" db="EMBL/GenBank/DDBJ databases">
        <title>First draft genome of Liparis tanakae, snailfish: a comprehensive survey of snailfish specific genes.</title>
        <authorList>
            <person name="Kim W."/>
            <person name="Song I."/>
            <person name="Jeong J.-H."/>
            <person name="Kim D."/>
            <person name="Kim S."/>
            <person name="Ryu S."/>
            <person name="Song J.Y."/>
            <person name="Lee S.K."/>
        </authorList>
    </citation>
    <scope>NUCLEOTIDE SEQUENCE [LARGE SCALE GENOMIC DNA]</scope>
    <source>
        <tissue evidence="7">Muscle</tissue>
    </source>
</reference>
<feature type="region of interest" description="Disordered" evidence="6">
    <location>
        <begin position="383"/>
        <end position="419"/>
    </location>
</feature>
<comment type="caution">
    <text evidence="7">The sequence shown here is derived from an EMBL/GenBank/DDBJ whole genome shotgun (WGS) entry which is preliminary data.</text>
</comment>
<dbReference type="GO" id="GO:0000132">
    <property type="term" value="P:establishment of mitotic spindle orientation"/>
    <property type="evidence" value="ECO:0007669"/>
    <property type="project" value="TreeGrafter"/>
</dbReference>
<evidence type="ECO:0000256" key="5">
    <source>
        <dbReference type="SAM" id="Coils"/>
    </source>
</evidence>
<dbReference type="GO" id="GO:0000922">
    <property type="term" value="C:spindle pole"/>
    <property type="evidence" value="ECO:0007669"/>
    <property type="project" value="TreeGrafter"/>
</dbReference>
<evidence type="ECO:0000256" key="2">
    <source>
        <dbReference type="ARBA" id="ARBA00022490"/>
    </source>
</evidence>
<feature type="compositionally biased region" description="Polar residues" evidence="6">
    <location>
        <begin position="397"/>
        <end position="415"/>
    </location>
</feature>
<dbReference type="EMBL" id="SRLO01004752">
    <property type="protein sequence ID" value="TNN30206.1"/>
    <property type="molecule type" value="Genomic_DNA"/>
</dbReference>
<feature type="region of interest" description="Disordered" evidence="6">
    <location>
        <begin position="1"/>
        <end position="21"/>
    </location>
</feature>
<dbReference type="GO" id="GO:0005737">
    <property type="term" value="C:cytoplasm"/>
    <property type="evidence" value="ECO:0007669"/>
    <property type="project" value="UniProtKB-SubCell"/>
</dbReference>
<evidence type="ECO:0000256" key="4">
    <source>
        <dbReference type="ARBA" id="ARBA00023054"/>
    </source>
</evidence>
<keyword evidence="8" id="KW-1185">Reference proteome</keyword>
<organism evidence="7 8">
    <name type="scientific">Liparis tanakae</name>
    <name type="common">Tanaka's snailfish</name>
    <dbReference type="NCBI Taxonomy" id="230148"/>
    <lineage>
        <taxon>Eukaryota</taxon>
        <taxon>Metazoa</taxon>
        <taxon>Chordata</taxon>
        <taxon>Craniata</taxon>
        <taxon>Vertebrata</taxon>
        <taxon>Euteleostomi</taxon>
        <taxon>Actinopterygii</taxon>
        <taxon>Neopterygii</taxon>
        <taxon>Teleostei</taxon>
        <taxon>Neoteleostei</taxon>
        <taxon>Acanthomorphata</taxon>
        <taxon>Eupercaria</taxon>
        <taxon>Perciformes</taxon>
        <taxon>Cottioidei</taxon>
        <taxon>Cottales</taxon>
        <taxon>Liparidae</taxon>
        <taxon>Liparis</taxon>
    </lineage>
</organism>
<protein>
    <submittedName>
        <fullName evidence="7">Nuclear mitotic apparatus protein 1</fullName>
    </submittedName>
</protein>
<evidence type="ECO:0000256" key="3">
    <source>
        <dbReference type="ARBA" id="ARBA00022553"/>
    </source>
</evidence>
<dbReference type="AlphaFoldDB" id="A0A4Z2EMT8"/>
<keyword evidence="3" id="KW-0597">Phosphoprotein</keyword>
<feature type="compositionally biased region" description="Polar residues" evidence="6">
    <location>
        <begin position="1018"/>
        <end position="1034"/>
    </location>
</feature>
<feature type="region of interest" description="Disordered" evidence="6">
    <location>
        <begin position="1000"/>
        <end position="1036"/>
    </location>
</feature>
<proteinExistence type="predicted"/>
<evidence type="ECO:0000313" key="8">
    <source>
        <dbReference type="Proteomes" id="UP000314294"/>
    </source>
</evidence>
<feature type="coiled-coil region" evidence="5">
    <location>
        <begin position="937"/>
        <end position="971"/>
    </location>
</feature>
<dbReference type="OrthoDB" id="2436455at2759"/>
<feature type="coiled-coil region" evidence="5">
    <location>
        <begin position="31"/>
        <end position="256"/>
    </location>
</feature>
<keyword evidence="4 5" id="KW-0175">Coiled coil</keyword>